<keyword evidence="3" id="KW-0288">FMN</keyword>
<evidence type="ECO:0000256" key="3">
    <source>
        <dbReference type="ARBA" id="ARBA00022643"/>
    </source>
</evidence>
<dbReference type="PIRSF" id="PIRSF000138">
    <property type="entry name" value="Al-hdrx_acd_dh"/>
    <property type="match status" value="1"/>
</dbReference>
<keyword evidence="4 7" id="KW-0560">Oxidoreductase</keyword>
<dbReference type="GO" id="GO:0016491">
    <property type="term" value="F:oxidoreductase activity"/>
    <property type="evidence" value="ECO:0007669"/>
    <property type="project" value="UniProtKB-KW"/>
</dbReference>
<dbReference type="CDD" id="cd02809">
    <property type="entry name" value="alpha_hydroxyacid_oxid_FMN"/>
    <property type="match status" value="1"/>
</dbReference>
<evidence type="ECO:0000256" key="2">
    <source>
        <dbReference type="ARBA" id="ARBA00022630"/>
    </source>
</evidence>
<keyword evidence="8" id="KW-1185">Reference proteome</keyword>
<dbReference type="PANTHER" id="PTHR10578:SF107">
    <property type="entry name" value="2-HYDROXYACID OXIDASE 1"/>
    <property type="match status" value="1"/>
</dbReference>
<gene>
    <name evidence="7" type="ORF">ACFOWZ_05570</name>
</gene>
<comment type="cofactor">
    <cofactor evidence="1">
        <name>FMN</name>
        <dbReference type="ChEBI" id="CHEBI:58210"/>
    </cofactor>
</comment>
<evidence type="ECO:0000259" key="6">
    <source>
        <dbReference type="PROSITE" id="PS51349"/>
    </source>
</evidence>
<dbReference type="Proteomes" id="UP001595690">
    <property type="component" value="Unassembled WGS sequence"/>
</dbReference>
<organism evidence="7 8">
    <name type="scientific">Lentzea rhizosphaerae</name>
    <dbReference type="NCBI Taxonomy" id="2041025"/>
    <lineage>
        <taxon>Bacteria</taxon>
        <taxon>Bacillati</taxon>
        <taxon>Actinomycetota</taxon>
        <taxon>Actinomycetes</taxon>
        <taxon>Pseudonocardiales</taxon>
        <taxon>Pseudonocardiaceae</taxon>
        <taxon>Lentzea</taxon>
    </lineage>
</organism>
<evidence type="ECO:0000256" key="4">
    <source>
        <dbReference type="ARBA" id="ARBA00023002"/>
    </source>
</evidence>
<dbReference type="Pfam" id="PF01070">
    <property type="entry name" value="FMN_dh"/>
    <property type="match status" value="1"/>
</dbReference>
<dbReference type="Gene3D" id="3.20.20.70">
    <property type="entry name" value="Aldolase class I"/>
    <property type="match status" value="1"/>
</dbReference>
<evidence type="ECO:0000256" key="1">
    <source>
        <dbReference type="ARBA" id="ARBA00001917"/>
    </source>
</evidence>
<dbReference type="InterPro" id="IPR000262">
    <property type="entry name" value="FMN-dep_DH"/>
</dbReference>
<dbReference type="EMBL" id="JBHRZI010000008">
    <property type="protein sequence ID" value="MFC3890935.1"/>
    <property type="molecule type" value="Genomic_DNA"/>
</dbReference>
<dbReference type="InterPro" id="IPR012133">
    <property type="entry name" value="Alpha-hydoxy_acid_DH_FMN"/>
</dbReference>
<name>A0ABV8BLY3_9PSEU</name>
<dbReference type="SUPFAM" id="SSF51395">
    <property type="entry name" value="FMN-linked oxidoreductases"/>
    <property type="match status" value="1"/>
</dbReference>
<dbReference type="EC" id="1.-.-.-" evidence="7"/>
<feature type="domain" description="FMN hydroxy acid dehydrogenase" evidence="6">
    <location>
        <begin position="12"/>
        <end position="372"/>
    </location>
</feature>
<dbReference type="InterPro" id="IPR008259">
    <property type="entry name" value="FMN_hydac_DH_AS"/>
</dbReference>
<evidence type="ECO:0000256" key="5">
    <source>
        <dbReference type="ARBA" id="ARBA00024042"/>
    </source>
</evidence>
<comment type="caution">
    <text evidence="7">The sequence shown here is derived from an EMBL/GenBank/DDBJ whole genome shotgun (WGS) entry which is preliminary data.</text>
</comment>
<dbReference type="PROSITE" id="PS00557">
    <property type="entry name" value="FMN_HYDROXY_ACID_DH_1"/>
    <property type="match status" value="1"/>
</dbReference>
<evidence type="ECO:0000313" key="7">
    <source>
        <dbReference type="EMBL" id="MFC3890935.1"/>
    </source>
</evidence>
<accession>A0ABV8BLY3</accession>
<evidence type="ECO:0000313" key="8">
    <source>
        <dbReference type="Proteomes" id="UP001595690"/>
    </source>
</evidence>
<protein>
    <submittedName>
        <fullName evidence="7">Alpha-hydroxy acid oxidase</fullName>
        <ecNumber evidence="7">1.-.-.-</ecNumber>
    </submittedName>
</protein>
<dbReference type="PROSITE" id="PS51349">
    <property type="entry name" value="FMN_HYDROXY_ACID_DH_2"/>
    <property type="match status" value="1"/>
</dbReference>
<dbReference type="PANTHER" id="PTHR10578">
    <property type="entry name" value="S -2-HYDROXY-ACID OXIDASE-RELATED"/>
    <property type="match status" value="1"/>
</dbReference>
<sequence length="377" mass="39700">MIAEISPARTAVSLSSLLCLDDVEDAATHAMAADLRDFVAGGAGTETTLRANRTALERVRLVPRVLNDVSACSTETTVLGTSTTMPVLVAPMAYQRLAHPEGERALAAACAGAGVIYVASMLSSSTFVDITATGASTWCQLYWLRDRGQMTNLLRRAESAGCRAVVLTVDVPRMGRRLRDIRSGFTLPAGISAVNLSGDVGVHDGSDSESAFMAHTRLTFDPSLSWSDLDWLRQRTSLPIVVKGVLHPDDAQRAAELGVDALIVSNHGGRQLDGAVSSAEALPAVREVVGDRCEVLMDSGIRSGSDVVKAIALGASSVLIGRPAWWGLALAGQAGAARVLELIRQETEDAVALAGCRGIADVRSSVRALPAAESWSW</sequence>
<dbReference type="InterPro" id="IPR037396">
    <property type="entry name" value="FMN_HAD"/>
</dbReference>
<comment type="similarity">
    <text evidence="5">Belongs to the FMN-dependent alpha-hydroxy acid dehydrogenase family.</text>
</comment>
<proteinExistence type="inferred from homology"/>
<dbReference type="RefSeq" id="WP_382369752.1">
    <property type="nucleotide sequence ID" value="NZ_JBHRZI010000008.1"/>
</dbReference>
<dbReference type="InterPro" id="IPR013785">
    <property type="entry name" value="Aldolase_TIM"/>
</dbReference>
<reference evidence="8" key="1">
    <citation type="journal article" date="2019" name="Int. J. Syst. Evol. Microbiol.">
        <title>The Global Catalogue of Microorganisms (GCM) 10K type strain sequencing project: providing services to taxonomists for standard genome sequencing and annotation.</title>
        <authorList>
            <consortium name="The Broad Institute Genomics Platform"/>
            <consortium name="The Broad Institute Genome Sequencing Center for Infectious Disease"/>
            <person name="Wu L."/>
            <person name="Ma J."/>
        </authorList>
    </citation>
    <scope>NUCLEOTIDE SEQUENCE [LARGE SCALE GENOMIC DNA]</scope>
    <source>
        <strain evidence="8">CGMCC 4.7405</strain>
    </source>
</reference>
<keyword evidence="2" id="KW-0285">Flavoprotein</keyword>